<dbReference type="AlphaFoldDB" id="A0A1G9RX13"/>
<sequence>MTERETLTLSRLAPVFEAHAVPEADRRLVYRVLDALMEEDCSHATAAECVRHGVLSGDVYEEVLASWNAGHRGIRTWFRQARCYEQVAPTAKGRSLLRDLAEVNPDWQDRSSA</sequence>
<evidence type="ECO:0000313" key="2">
    <source>
        <dbReference type="Proteomes" id="UP000198704"/>
    </source>
</evidence>
<name>A0A1G9RX13_9HYPH</name>
<keyword evidence="2" id="KW-1185">Reference proteome</keyword>
<reference evidence="2" key="1">
    <citation type="submission" date="2016-10" db="EMBL/GenBank/DDBJ databases">
        <authorList>
            <person name="Varghese N."/>
            <person name="Submissions S."/>
        </authorList>
    </citation>
    <scope>NUCLEOTIDE SEQUENCE [LARGE SCALE GENOMIC DNA]</scope>
    <source>
        <strain evidence="2">BL47</strain>
    </source>
</reference>
<dbReference type="Proteomes" id="UP000198704">
    <property type="component" value="Unassembled WGS sequence"/>
</dbReference>
<accession>A0A1G9RX13</accession>
<evidence type="ECO:0000313" key="1">
    <source>
        <dbReference type="EMBL" id="SDM27025.1"/>
    </source>
</evidence>
<protein>
    <submittedName>
        <fullName evidence="1">Uncharacterized protein</fullName>
    </submittedName>
</protein>
<dbReference type="RefSeq" id="WP_091712830.1">
    <property type="nucleotide sequence ID" value="NZ_FNHS01000001.1"/>
</dbReference>
<gene>
    <name evidence="1" type="ORF">SAMN05216360_101390</name>
</gene>
<proteinExistence type="predicted"/>
<dbReference type="EMBL" id="FNHS01000001">
    <property type="protein sequence ID" value="SDM27025.1"/>
    <property type="molecule type" value="Genomic_DNA"/>
</dbReference>
<dbReference type="OrthoDB" id="9939896at2"/>
<dbReference type="STRING" id="582672.SAMN05216360_101390"/>
<organism evidence="1 2">
    <name type="scientific">Methylobacterium phyllostachyos</name>
    <dbReference type="NCBI Taxonomy" id="582672"/>
    <lineage>
        <taxon>Bacteria</taxon>
        <taxon>Pseudomonadati</taxon>
        <taxon>Pseudomonadota</taxon>
        <taxon>Alphaproteobacteria</taxon>
        <taxon>Hyphomicrobiales</taxon>
        <taxon>Methylobacteriaceae</taxon>
        <taxon>Methylobacterium</taxon>
    </lineage>
</organism>